<evidence type="ECO:0000256" key="1">
    <source>
        <dbReference type="ARBA" id="ARBA00023015"/>
    </source>
</evidence>
<dbReference type="EMBL" id="JBHSEN010000001">
    <property type="protein sequence ID" value="MFC4429482.1"/>
    <property type="molecule type" value="Genomic_DNA"/>
</dbReference>
<reference evidence="6" key="1">
    <citation type="journal article" date="2019" name="Int. J. Syst. Evol. Microbiol.">
        <title>The Global Catalogue of Microorganisms (GCM) 10K type strain sequencing project: providing services to taxonomists for standard genome sequencing and annotation.</title>
        <authorList>
            <consortium name="The Broad Institute Genomics Platform"/>
            <consortium name="The Broad Institute Genome Sequencing Center for Infectious Disease"/>
            <person name="Wu L."/>
            <person name="Ma J."/>
        </authorList>
    </citation>
    <scope>NUCLEOTIDE SEQUENCE [LARGE SCALE GENOMIC DNA]</scope>
    <source>
        <strain evidence="6">CGMCC 1.12125</strain>
    </source>
</reference>
<dbReference type="RefSeq" id="WP_344228317.1">
    <property type="nucleotide sequence ID" value="NZ_BAAALH010000002.1"/>
</dbReference>
<dbReference type="SMART" id="SM00345">
    <property type="entry name" value="HTH_GNTR"/>
    <property type="match status" value="1"/>
</dbReference>
<comment type="caution">
    <text evidence="5">The sequence shown here is derived from an EMBL/GenBank/DDBJ whole genome shotgun (WGS) entry which is preliminary data.</text>
</comment>
<dbReference type="InterPro" id="IPR011711">
    <property type="entry name" value="GntR_C"/>
</dbReference>
<dbReference type="Gene3D" id="1.10.10.10">
    <property type="entry name" value="Winged helix-like DNA-binding domain superfamily/Winged helix DNA-binding domain"/>
    <property type="match status" value="1"/>
</dbReference>
<dbReference type="PANTHER" id="PTHR43537">
    <property type="entry name" value="TRANSCRIPTIONAL REGULATOR, GNTR FAMILY"/>
    <property type="match status" value="1"/>
</dbReference>
<gene>
    <name evidence="5" type="ORF">ACFO0K_07295</name>
</gene>
<organism evidence="5 6">
    <name type="scientific">Citricoccus alkalitolerans</name>
    <dbReference type="NCBI Taxonomy" id="246603"/>
    <lineage>
        <taxon>Bacteria</taxon>
        <taxon>Bacillati</taxon>
        <taxon>Actinomycetota</taxon>
        <taxon>Actinomycetes</taxon>
        <taxon>Micrococcales</taxon>
        <taxon>Micrococcaceae</taxon>
        <taxon>Citricoccus</taxon>
    </lineage>
</organism>
<dbReference type="SUPFAM" id="SSF48008">
    <property type="entry name" value="GntR ligand-binding domain-like"/>
    <property type="match status" value="1"/>
</dbReference>
<dbReference type="SMART" id="SM00895">
    <property type="entry name" value="FCD"/>
    <property type="match status" value="1"/>
</dbReference>
<dbReference type="InterPro" id="IPR000524">
    <property type="entry name" value="Tscrpt_reg_HTH_GntR"/>
</dbReference>
<dbReference type="PROSITE" id="PS50949">
    <property type="entry name" value="HTH_GNTR"/>
    <property type="match status" value="1"/>
</dbReference>
<protein>
    <submittedName>
        <fullName evidence="5">GntR family transcriptional regulator</fullName>
    </submittedName>
</protein>
<dbReference type="Pfam" id="PF00392">
    <property type="entry name" value="GntR"/>
    <property type="match status" value="1"/>
</dbReference>
<name>A0ABV8XY05_9MICC</name>
<keyword evidence="2" id="KW-0238">DNA-binding</keyword>
<accession>A0ABV8XY05</accession>
<sequence>MDTTMDGSVYTPVDAPFRGVTSGSSVYLHLREDIRSGLIAPWEKLTENGLSQRFGVSRTPVREAVTRLTAEQVLERRSDGLSLSMPDLRTVEGLYELRMTLEMRGLSRSIEGLTGDRDTTELLPLREEWSALRAGHHPDAVRLAALDERFHLTLLRNAGEPVLAESLQTVCDRIRGIRVFGYLTAERTDEAAQQHLRILDSVLDGDHAGAMQELRAHIEQSRQAAVKRAAETFAAFQLARDYQSAGAGRLPPVR</sequence>
<evidence type="ECO:0000256" key="3">
    <source>
        <dbReference type="ARBA" id="ARBA00023163"/>
    </source>
</evidence>
<dbReference type="Proteomes" id="UP001595965">
    <property type="component" value="Unassembled WGS sequence"/>
</dbReference>
<keyword evidence="6" id="KW-1185">Reference proteome</keyword>
<evidence type="ECO:0000313" key="6">
    <source>
        <dbReference type="Proteomes" id="UP001595965"/>
    </source>
</evidence>
<dbReference type="Gene3D" id="1.20.120.530">
    <property type="entry name" value="GntR ligand-binding domain-like"/>
    <property type="match status" value="1"/>
</dbReference>
<evidence type="ECO:0000313" key="5">
    <source>
        <dbReference type="EMBL" id="MFC4429482.1"/>
    </source>
</evidence>
<dbReference type="InterPro" id="IPR008920">
    <property type="entry name" value="TF_FadR/GntR_C"/>
</dbReference>
<dbReference type="InterPro" id="IPR036388">
    <property type="entry name" value="WH-like_DNA-bd_sf"/>
</dbReference>
<dbReference type="Pfam" id="PF07729">
    <property type="entry name" value="FCD"/>
    <property type="match status" value="1"/>
</dbReference>
<keyword evidence="1" id="KW-0805">Transcription regulation</keyword>
<dbReference type="PANTHER" id="PTHR43537:SF5">
    <property type="entry name" value="UXU OPERON TRANSCRIPTIONAL REGULATOR"/>
    <property type="match status" value="1"/>
</dbReference>
<dbReference type="InterPro" id="IPR036390">
    <property type="entry name" value="WH_DNA-bd_sf"/>
</dbReference>
<proteinExistence type="predicted"/>
<evidence type="ECO:0000259" key="4">
    <source>
        <dbReference type="PROSITE" id="PS50949"/>
    </source>
</evidence>
<dbReference type="CDD" id="cd07377">
    <property type="entry name" value="WHTH_GntR"/>
    <property type="match status" value="1"/>
</dbReference>
<evidence type="ECO:0000256" key="2">
    <source>
        <dbReference type="ARBA" id="ARBA00023125"/>
    </source>
</evidence>
<feature type="domain" description="HTH gntR-type" evidence="4">
    <location>
        <begin position="20"/>
        <end position="86"/>
    </location>
</feature>
<dbReference type="SUPFAM" id="SSF46785">
    <property type="entry name" value="Winged helix' DNA-binding domain"/>
    <property type="match status" value="1"/>
</dbReference>
<keyword evidence="3" id="KW-0804">Transcription</keyword>